<accession>A0A0L6UB39</accession>
<proteinExistence type="predicted"/>
<evidence type="ECO:0000256" key="1">
    <source>
        <dbReference type="SAM" id="Coils"/>
    </source>
</evidence>
<comment type="caution">
    <text evidence="3">The sequence shown here is derived from an EMBL/GenBank/DDBJ whole genome shotgun (WGS) entry which is preliminary data.</text>
</comment>
<dbReference type="AlphaFoldDB" id="A0A0L6UB39"/>
<feature type="region of interest" description="Disordered" evidence="2">
    <location>
        <begin position="199"/>
        <end position="253"/>
    </location>
</feature>
<evidence type="ECO:0000313" key="3">
    <source>
        <dbReference type="EMBL" id="KNZ45015.1"/>
    </source>
</evidence>
<evidence type="ECO:0000256" key="2">
    <source>
        <dbReference type="SAM" id="MobiDB-lite"/>
    </source>
</evidence>
<dbReference type="VEuPathDB" id="FungiDB:VP01_856g4"/>
<feature type="compositionally biased region" description="Low complexity" evidence="2">
    <location>
        <begin position="225"/>
        <end position="247"/>
    </location>
</feature>
<dbReference type="OrthoDB" id="2504990at2759"/>
<dbReference type="Proteomes" id="UP000037035">
    <property type="component" value="Unassembled WGS sequence"/>
</dbReference>
<reference evidence="3 4" key="1">
    <citation type="submission" date="2015-08" db="EMBL/GenBank/DDBJ databases">
        <title>Next Generation Sequencing and Analysis of the Genome of Puccinia sorghi L Schw, the Causal Agent of Maize Common Rust.</title>
        <authorList>
            <person name="Rochi L."/>
            <person name="Burguener G."/>
            <person name="Darino M."/>
            <person name="Turjanski A."/>
            <person name="Kreff E."/>
            <person name="Dieguez M.J."/>
            <person name="Sacco F."/>
        </authorList>
    </citation>
    <scope>NUCLEOTIDE SEQUENCE [LARGE SCALE GENOMIC DNA]</scope>
    <source>
        <strain evidence="3 4">RO10H11247</strain>
    </source>
</reference>
<protein>
    <submittedName>
        <fullName evidence="3">Uncharacterized protein</fullName>
    </submittedName>
</protein>
<keyword evidence="1" id="KW-0175">Coiled coil</keyword>
<evidence type="ECO:0000313" key="4">
    <source>
        <dbReference type="Proteomes" id="UP000037035"/>
    </source>
</evidence>
<name>A0A0L6UB39_9BASI</name>
<feature type="coiled-coil region" evidence="1">
    <location>
        <begin position="71"/>
        <end position="98"/>
    </location>
</feature>
<gene>
    <name evidence="3" type="ORF">VP01_856g4</name>
</gene>
<sequence length="333" mass="36895">MNEGGAGHRTVLIPVGQPRELPEQALMVLRALWARLGYQANSFVDMQMEIAKELDHADFAKFEREMLCNEIISLRQELELLRVDRNEQKRRAEEMGAQLAIAIETEGRTFSALVAEREISKRALEQAERGVTRVVEAKEKEAVRAGLMGEEIQRLEKERLAAMLYARTAEEQAAMANQTAKTAAAVALSAVQASNTPRVGFAPEPIGSPVHFPTPRSPHPNRPLSPASPAFHRPSPSSSSIAPPSRSQTPNLSAQIARLNCSSSPATPRSSWSPNDEAILQSKIRERNLLQQESQLAADLARLAEDRIKLRLDNDRLAAHHTTPKISYQDLRN</sequence>
<organism evidence="3 4">
    <name type="scientific">Puccinia sorghi</name>
    <dbReference type="NCBI Taxonomy" id="27349"/>
    <lineage>
        <taxon>Eukaryota</taxon>
        <taxon>Fungi</taxon>
        <taxon>Dikarya</taxon>
        <taxon>Basidiomycota</taxon>
        <taxon>Pucciniomycotina</taxon>
        <taxon>Pucciniomycetes</taxon>
        <taxon>Pucciniales</taxon>
        <taxon>Pucciniaceae</taxon>
        <taxon>Puccinia</taxon>
    </lineage>
</organism>
<keyword evidence="4" id="KW-1185">Reference proteome</keyword>
<dbReference type="EMBL" id="LAVV01014126">
    <property type="protein sequence ID" value="KNZ45015.1"/>
    <property type="molecule type" value="Genomic_DNA"/>
</dbReference>